<feature type="region of interest" description="Disordered" evidence="6">
    <location>
        <begin position="376"/>
        <end position="419"/>
    </location>
</feature>
<evidence type="ECO:0000256" key="6">
    <source>
        <dbReference type="SAM" id="MobiDB-lite"/>
    </source>
</evidence>
<organism evidence="7 8">
    <name type="scientific">Humisphaera borealis</name>
    <dbReference type="NCBI Taxonomy" id="2807512"/>
    <lineage>
        <taxon>Bacteria</taxon>
        <taxon>Pseudomonadati</taxon>
        <taxon>Planctomycetota</taxon>
        <taxon>Phycisphaerae</taxon>
        <taxon>Tepidisphaerales</taxon>
        <taxon>Tepidisphaeraceae</taxon>
        <taxon>Humisphaera</taxon>
    </lineage>
</organism>
<sequence length="419" mass="45385">MARADITRIDHGTAAARPVNGAAGGVVRIGFVPLIDAAPLLAARELGLFEKFGVRVILERQIGWANVRDKLLYGHLDVSHAVLGMPLSTTLPGGATEPLLSVMELGSGGNAITLSKALVDRGVRSAATLARWLVDRKAAGRGGELRKLVFGYVFGASMHHYLLREWLSSADIHPDLDVRLCVVPPPQMTEHMRHGHLDGFCVGDPWNTLAERGGHGTIVSPTTDILPNHPEKVLAVTRRWADDHGPAVVAIIKALLQACAWCDDEANHPKLAEMLASERCIGVPVADLAASLRVNRTLGVNPRQPSPRPADWRMRSFAVKRTFPSATHAAWLAEQMIRWGHAPSEADVVVAATHCTDSRFYRQAAAELEIDCPADDLAPMPLRHQSSYDPRRSPYRGSNEPSPAGPRPSSFVPASVQNT</sequence>
<evidence type="ECO:0000256" key="2">
    <source>
        <dbReference type="ARBA" id="ARBA00022448"/>
    </source>
</evidence>
<dbReference type="EMBL" id="CP063458">
    <property type="protein sequence ID" value="QOV89553.1"/>
    <property type="molecule type" value="Genomic_DNA"/>
</dbReference>
<dbReference type="Pfam" id="PF13379">
    <property type="entry name" value="NMT1_2"/>
    <property type="match status" value="1"/>
</dbReference>
<keyword evidence="2" id="KW-0813">Transport</keyword>
<dbReference type="InterPro" id="IPR044527">
    <property type="entry name" value="NrtA/CpmA_ABC-bd_dom"/>
</dbReference>
<evidence type="ECO:0000313" key="7">
    <source>
        <dbReference type="EMBL" id="QOV89553.1"/>
    </source>
</evidence>
<name>A0A7M2WVW6_9BACT</name>
<dbReference type="RefSeq" id="WP_206292600.1">
    <property type="nucleotide sequence ID" value="NZ_CP063458.1"/>
</dbReference>
<accession>A0A7M2WVW6</accession>
<keyword evidence="3" id="KW-1003">Cell membrane</keyword>
<evidence type="ECO:0000313" key="8">
    <source>
        <dbReference type="Proteomes" id="UP000593765"/>
    </source>
</evidence>
<protein>
    <submittedName>
        <fullName evidence="7">ABC transporter substrate-binding protein</fullName>
    </submittedName>
</protein>
<evidence type="ECO:0000256" key="3">
    <source>
        <dbReference type="ARBA" id="ARBA00022475"/>
    </source>
</evidence>
<dbReference type="PANTHER" id="PTHR30024">
    <property type="entry name" value="ALIPHATIC SULFONATES-BINDING PROTEIN-RELATED"/>
    <property type="match status" value="1"/>
</dbReference>
<dbReference type="KEGG" id="hbs:IPV69_25735"/>
<dbReference type="SUPFAM" id="SSF53850">
    <property type="entry name" value="Periplasmic binding protein-like II"/>
    <property type="match status" value="1"/>
</dbReference>
<dbReference type="GO" id="GO:0012505">
    <property type="term" value="C:endomembrane system"/>
    <property type="evidence" value="ECO:0007669"/>
    <property type="project" value="UniProtKB-SubCell"/>
</dbReference>
<proteinExistence type="predicted"/>
<gene>
    <name evidence="7" type="ORF">IPV69_25735</name>
</gene>
<dbReference type="AlphaFoldDB" id="A0A7M2WVW6"/>
<dbReference type="Proteomes" id="UP000593765">
    <property type="component" value="Chromosome"/>
</dbReference>
<dbReference type="Gene3D" id="3.40.190.10">
    <property type="entry name" value="Periplasmic binding protein-like II"/>
    <property type="match status" value="2"/>
</dbReference>
<evidence type="ECO:0000256" key="5">
    <source>
        <dbReference type="ARBA" id="ARBA00023136"/>
    </source>
</evidence>
<dbReference type="CDD" id="cd13553">
    <property type="entry name" value="PBP2_NrtA_CpmA_like"/>
    <property type="match status" value="1"/>
</dbReference>
<reference evidence="7 8" key="1">
    <citation type="submission" date="2020-10" db="EMBL/GenBank/DDBJ databases">
        <title>Wide distribution of Phycisphaera-like planctomycetes from WD2101 soil group in peatlands and genome analysis of the first cultivated representative.</title>
        <authorList>
            <person name="Dedysh S.N."/>
            <person name="Beletsky A.V."/>
            <person name="Ivanova A."/>
            <person name="Kulichevskaya I.S."/>
            <person name="Suzina N.E."/>
            <person name="Philippov D.A."/>
            <person name="Rakitin A.L."/>
            <person name="Mardanov A.V."/>
            <person name="Ravin N.V."/>
        </authorList>
    </citation>
    <scope>NUCLEOTIDE SEQUENCE [LARGE SCALE GENOMIC DNA]</scope>
    <source>
        <strain evidence="7 8">M1803</strain>
    </source>
</reference>
<keyword evidence="5" id="KW-0472">Membrane</keyword>
<evidence type="ECO:0000256" key="1">
    <source>
        <dbReference type="ARBA" id="ARBA00004308"/>
    </source>
</evidence>
<comment type="subcellular location">
    <subcellularLocation>
        <location evidence="1">Endomembrane system</location>
    </subcellularLocation>
</comment>
<evidence type="ECO:0000256" key="4">
    <source>
        <dbReference type="ARBA" id="ARBA00022519"/>
    </source>
</evidence>
<keyword evidence="8" id="KW-1185">Reference proteome</keyword>
<dbReference type="PANTHER" id="PTHR30024:SF43">
    <property type="entry name" value="BLL4572 PROTEIN"/>
    <property type="match status" value="1"/>
</dbReference>
<keyword evidence="4" id="KW-0997">Cell inner membrane</keyword>